<evidence type="ECO:0000256" key="4">
    <source>
        <dbReference type="ARBA" id="ARBA00023163"/>
    </source>
</evidence>
<dbReference type="Pfam" id="PF13411">
    <property type="entry name" value="MerR_1"/>
    <property type="match status" value="1"/>
</dbReference>
<evidence type="ECO:0000256" key="1">
    <source>
        <dbReference type="ARBA" id="ARBA00022491"/>
    </source>
</evidence>
<protein>
    <submittedName>
        <fullName evidence="6">MerR family transcriptional regulator</fullName>
    </submittedName>
</protein>
<dbReference type="PRINTS" id="PR00040">
    <property type="entry name" value="HTHMERR"/>
</dbReference>
<dbReference type="RefSeq" id="WP_060531589.1">
    <property type="nucleotide sequence ID" value="NZ_CP013023.1"/>
</dbReference>
<proteinExistence type="predicted"/>
<sequence length="163" mass="19149">MKTETTFTIRQAAQYTGISEDNIRYYEKISLLPRAERKENGHRIYREQDVQTIQFISCLKRTGMSLEEMRPFLHVSANRDPAEYPELVERLRNHRDHIREQIASLQKVADFVDQKLEEGKYLKSFTPEQRKECADREAAESSEKFISSVQMNYFPTPVKAATK</sequence>
<dbReference type="Gene3D" id="1.10.1660.10">
    <property type="match status" value="1"/>
</dbReference>
<dbReference type="GO" id="GO:0003677">
    <property type="term" value="F:DNA binding"/>
    <property type="evidence" value="ECO:0007669"/>
    <property type="project" value="UniProtKB-KW"/>
</dbReference>
<dbReference type="GO" id="GO:0003700">
    <property type="term" value="F:DNA-binding transcription factor activity"/>
    <property type="evidence" value="ECO:0007669"/>
    <property type="project" value="InterPro"/>
</dbReference>
<keyword evidence="7" id="KW-1185">Reference proteome</keyword>
<feature type="domain" description="HTH merR-type" evidence="5">
    <location>
        <begin position="6"/>
        <end position="75"/>
    </location>
</feature>
<dbReference type="EMBL" id="CP013023">
    <property type="protein sequence ID" value="ANF95027.1"/>
    <property type="molecule type" value="Genomic_DNA"/>
</dbReference>
<dbReference type="SUPFAM" id="SSF46955">
    <property type="entry name" value="Putative DNA-binding domain"/>
    <property type="match status" value="1"/>
</dbReference>
<dbReference type="PROSITE" id="PS50937">
    <property type="entry name" value="HTH_MERR_2"/>
    <property type="match status" value="1"/>
</dbReference>
<dbReference type="STRING" id="1616788.AR543_02575"/>
<evidence type="ECO:0000256" key="3">
    <source>
        <dbReference type="ARBA" id="ARBA00023125"/>
    </source>
</evidence>
<evidence type="ECO:0000259" key="5">
    <source>
        <dbReference type="PROSITE" id="PS50937"/>
    </source>
</evidence>
<gene>
    <name evidence="6" type="ORF">AR543_02575</name>
</gene>
<dbReference type="InterPro" id="IPR009061">
    <property type="entry name" value="DNA-bd_dom_put_sf"/>
</dbReference>
<dbReference type="KEGG" id="pbv:AR543_02575"/>
<reference evidence="7" key="1">
    <citation type="submission" date="2015-10" db="EMBL/GenBank/DDBJ databases">
        <title>Genome of Paenibacillus bovis sp. nov.</title>
        <authorList>
            <person name="Wu Z."/>
            <person name="Gao C."/>
            <person name="Liu Z."/>
            <person name="Zheng H."/>
        </authorList>
    </citation>
    <scope>NUCLEOTIDE SEQUENCE [LARGE SCALE GENOMIC DNA]</scope>
    <source>
        <strain evidence="7">BD3526</strain>
    </source>
</reference>
<dbReference type="Proteomes" id="UP000078148">
    <property type="component" value="Chromosome"/>
</dbReference>
<name>A0A172ZCN2_9BACL</name>
<reference evidence="6 7" key="2">
    <citation type="journal article" date="2016" name="Int. J. Syst. Evol. Microbiol.">
        <title>Paenibacillus bovis sp. nov., isolated from raw yak (Bos grunniens) milk.</title>
        <authorList>
            <person name="Gao C."/>
            <person name="Han J."/>
            <person name="Liu Z."/>
            <person name="Xu X."/>
            <person name="Hang F."/>
            <person name="Wu Z."/>
        </authorList>
    </citation>
    <scope>NUCLEOTIDE SEQUENCE [LARGE SCALE GENOMIC DNA]</scope>
    <source>
        <strain evidence="6 7">BD3526</strain>
    </source>
</reference>
<evidence type="ECO:0000256" key="2">
    <source>
        <dbReference type="ARBA" id="ARBA00023015"/>
    </source>
</evidence>
<dbReference type="PANTHER" id="PTHR30204">
    <property type="entry name" value="REDOX-CYCLING DRUG-SENSING TRANSCRIPTIONAL ACTIVATOR SOXR"/>
    <property type="match status" value="1"/>
</dbReference>
<keyword evidence="3" id="KW-0238">DNA-binding</keyword>
<keyword evidence="2" id="KW-0805">Transcription regulation</keyword>
<dbReference type="InterPro" id="IPR000551">
    <property type="entry name" value="MerR-type_HTH_dom"/>
</dbReference>
<dbReference type="PANTHER" id="PTHR30204:SF69">
    <property type="entry name" value="MERR-FAMILY TRANSCRIPTIONAL REGULATOR"/>
    <property type="match status" value="1"/>
</dbReference>
<keyword evidence="4" id="KW-0804">Transcription</keyword>
<dbReference type="AlphaFoldDB" id="A0A172ZCN2"/>
<dbReference type="CDD" id="cd01109">
    <property type="entry name" value="HTH_YyaN"/>
    <property type="match status" value="1"/>
</dbReference>
<evidence type="ECO:0000313" key="6">
    <source>
        <dbReference type="EMBL" id="ANF95027.1"/>
    </source>
</evidence>
<evidence type="ECO:0000313" key="7">
    <source>
        <dbReference type="Proteomes" id="UP000078148"/>
    </source>
</evidence>
<dbReference type="SMART" id="SM00422">
    <property type="entry name" value="HTH_MERR"/>
    <property type="match status" value="1"/>
</dbReference>
<organism evidence="6 7">
    <name type="scientific">Paenibacillus bovis</name>
    <dbReference type="NCBI Taxonomy" id="1616788"/>
    <lineage>
        <taxon>Bacteria</taxon>
        <taxon>Bacillati</taxon>
        <taxon>Bacillota</taxon>
        <taxon>Bacilli</taxon>
        <taxon>Bacillales</taxon>
        <taxon>Paenibacillaceae</taxon>
        <taxon>Paenibacillus</taxon>
    </lineage>
</organism>
<dbReference type="OrthoDB" id="9811174at2"/>
<accession>A0A172ZCN2</accession>
<keyword evidence="1" id="KW-0678">Repressor</keyword>
<dbReference type="InterPro" id="IPR047057">
    <property type="entry name" value="MerR_fam"/>
</dbReference>